<protein>
    <submittedName>
        <fullName evidence="2">VIR protein</fullName>
    </submittedName>
</protein>
<proteinExistence type="predicted"/>
<dbReference type="VEuPathDB" id="PlasmoDB:PVP01_0003100"/>
<organism evidence="2">
    <name type="scientific">Plasmodium vivax</name>
    <name type="common">malaria parasite P. vivax</name>
    <dbReference type="NCBI Taxonomy" id="5855"/>
    <lineage>
        <taxon>Eukaryota</taxon>
        <taxon>Sar</taxon>
        <taxon>Alveolata</taxon>
        <taxon>Apicomplexa</taxon>
        <taxon>Aconoidasida</taxon>
        <taxon>Haemosporida</taxon>
        <taxon>Plasmodiidae</taxon>
        <taxon>Plasmodium</taxon>
        <taxon>Plasmodium (Plasmodium)</taxon>
    </lineage>
</organism>
<dbReference type="OrthoDB" id="10356278at2759"/>
<dbReference type="AlphaFoldDB" id="A0A565A503"/>
<reference evidence="2" key="1">
    <citation type="submission" date="2016-07" db="EMBL/GenBank/DDBJ databases">
        <authorList>
            <consortium name="Pathogen Informatics"/>
        </authorList>
    </citation>
    <scope>NUCLEOTIDE SEQUENCE</scope>
</reference>
<dbReference type="EMBL" id="FLZR02000007">
    <property type="protein sequence ID" value="VUZ99595.1"/>
    <property type="molecule type" value="Genomic_DNA"/>
</dbReference>
<keyword evidence="1" id="KW-1133">Transmembrane helix</keyword>
<feature type="transmembrane region" description="Helical" evidence="1">
    <location>
        <begin position="218"/>
        <end position="241"/>
    </location>
</feature>
<dbReference type="VEuPathDB" id="PlasmoDB:PVPAM_000039100"/>
<dbReference type="Proteomes" id="UP000220605">
    <property type="component" value="Unassembled WGS sequence"/>
</dbReference>
<evidence type="ECO:0000256" key="1">
    <source>
        <dbReference type="SAM" id="Phobius"/>
    </source>
</evidence>
<evidence type="ECO:0000313" key="2">
    <source>
        <dbReference type="EMBL" id="VUZ99595.1"/>
    </source>
</evidence>
<gene>
    <name evidence="2" type="ORF">PVP01_0003100</name>
</gene>
<dbReference type="VEuPathDB" id="PlasmoDB:PVW1_030005500"/>
<keyword evidence="1" id="KW-0812">Transmembrane</keyword>
<sequence length="294" mass="34590">MPERIYNSVSSFSQYEPILSNLFNSTTPSTNSWCESSVQGFKSYSAQYKTYMCPIAIKYLEEIKGKKNNLYISNGCKYLYYKLHENVYNNPEFNDIIYEFYKKLLNDHISKDISTFTDNTAKINKDIYGNLQNLDALYDNFNKYKKEEVCDRGSCGCAQICGEIYKTCQRECFRNYNTPFCVELQKFAEKFNEDIRKDDDCKKKIKELPLFNKHNSRIVIIGSGVVLAVIVFSLFTLYKIIQFRRKAHRQKSKMKNIRENMNQKINPILPTTESEKMKSKNISYNISYKNSEYC</sequence>
<name>A0A565A503_PLAVI</name>
<keyword evidence="1" id="KW-0472">Membrane</keyword>
<accession>A0A565A503</accession>